<organism evidence="1 2">
    <name type="scientific">Andreprevotia lacus DSM 23236</name>
    <dbReference type="NCBI Taxonomy" id="1121001"/>
    <lineage>
        <taxon>Bacteria</taxon>
        <taxon>Pseudomonadati</taxon>
        <taxon>Pseudomonadota</taxon>
        <taxon>Betaproteobacteria</taxon>
        <taxon>Neisseriales</taxon>
        <taxon>Chitinibacteraceae</taxon>
        <taxon>Andreprevotia</taxon>
    </lineage>
</organism>
<sequence length="142" mass="15604">MADIFIAEDELDVGNRTDTLVHVGVTSCFTISAVMQHMLVGLHVVQFAADNSSYQQRLPGLLAQFNMLVGGQPINRLILVAPLMFYDYGIERRIRQGIHGAPAPLVIDISDSTERGNNVCIRGGQNVVEVVLDGNVIEREAW</sequence>
<dbReference type="EMBL" id="FWXD01000017">
    <property type="protein sequence ID" value="SMC27515.1"/>
    <property type="molecule type" value="Genomic_DNA"/>
</dbReference>
<protein>
    <submittedName>
        <fullName evidence="1">Uncharacterized protein</fullName>
    </submittedName>
</protein>
<keyword evidence="2" id="KW-1185">Reference proteome</keyword>
<proteinExistence type="predicted"/>
<evidence type="ECO:0000313" key="2">
    <source>
        <dbReference type="Proteomes" id="UP000192761"/>
    </source>
</evidence>
<name>A0A1W1XUI1_9NEIS</name>
<evidence type="ECO:0000313" key="1">
    <source>
        <dbReference type="EMBL" id="SMC27515.1"/>
    </source>
</evidence>
<dbReference type="OrthoDB" id="9828194at2"/>
<dbReference type="AlphaFoldDB" id="A0A1W1XUI1"/>
<dbReference type="Proteomes" id="UP000192761">
    <property type="component" value="Unassembled WGS sequence"/>
</dbReference>
<dbReference type="RefSeq" id="WP_084091515.1">
    <property type="nucleotide sequence ID" value="NZ_FWXD01000017.1"/>
</dbReference>
<reference evidence="1 2" key="1">
    <citation type="submission" date="2017-04" db="EMBL/GenBank/DDBJ databases">
        <authorList>
            <person name="Afonso C.L."/>
            <person name="Miller P.J."/>
            <person name="Scott M.A."/>
            <person name="Spackman E."/>
            <person name="Goraichik I."/>
            <person name="Dimitrov K.M."/>
            <person name="Suarez D.L."/>
            <person name="Swayne D.E."/>
        </authorList>
    </citation>
    <scope>NUCLEOTIDE SEQUENCE [LARGE SCALE GENOMIC DNA]</scope>
    <source>
        <strain evidence="1 2">DSM 23236</strain>
    </source>
</reference>
<dbReference type="STRING" id="1121001.SAMN02745857_02891"/>
<gene>
    <name evidence="1" type="ORF">SAMN02745857_02891</name>
</gene>
<accession>A0A1W1XUI1</accession>